<reference evidence="3 4" key="1">
    <citation type="submission" date="2020-03" db="EMBL/GenBank/DDBJ databases">
        <title>Screen low temperature-resistant strains for efficient degradation of petroleum hydrocarbons under the low temperature.</title>
        <authorList>
            <person name="Wang Y."/>
            <person name="Chen J."/>
        </authorList>
    </citation>
    <scope>NUCLEOTIDE SEQUENCE [LARGE SCALE GENOMIC DNA]</scope>
    <source>
        <strain evidence="3 4">KB1</strain>
    </source>
</reference>
<dbReference type="InterPro" id="IPR050789">
    <property type="entry name" value="Diverse_Enzym_Activities"/>
</dbReference>
<feature type="chain" id="PRO_5026143938" description="Beta-lactamase-related domain-containing protein" evidence="1">
    <location>
        <begin position="39"/>
        <end position="474"/>
    </location>
</feature>
<keyword evidence="1" id="KW-0732">Signal</keyword>
<evidence type="ECO:0000256" key="1">
    <source>
        <dbReference type="SAM" id="SignalP"/>
    </source>
</evidence>
<feature type="domain" description="Beta-lactamase-related" evidence="2">
    <location>
        <begin position="103"/>
        <end position="349"/>
    </location>
</feature>
<protein>
    <recommendedName>
        <fullName evidence="2">Beta-lactamase-related domain-containing protein</fullName>
    </recommendedName>
</protein>
<organism evidence="3 4">
    <name type="scientific">Rhodococcus erythropolis</name>
    <name type="common">Arthrobacter picolinophilus</name>
    <dbReference type="NCBI Taxonomy" id="1833"/>
    <lineage>
        <taxon>Bacteria</taxon>
        <taxon>Bacillati</taxon>
        <taxon>Actinomycetota</taxon>
        <taxon>Actinomycetes</taxon>
        <taxon>Mycobacteriales</taxon>
        <taxon>Nocardiaceae</taxon>
        <taxon>Rhodococcus</taxon>
        <taxon>Rhodococcus erythropolis group</taxon>
    </lineage>
</organism>
<dbReference type="PANTHER" id="PTHR43283:SF7">
    <property type="entry name" value="BETA-LACTAMASE-RELATED DOMAIN-CONTAINING PROTEIN"/>
    <property type="match status" value="1"/>
</dbReference>
<evidence type="ECO:0000259" key="2">
    <source>
        <dbReference type="Pfam" id="PF00144"/>
    </source>
</evidence>
<evidence type="ECO:0000313" key="3">
    <source>
        <dbReference type="EMBL" id="QIP43009.1"/>
    </source>
</evidence>
<proteinExistence type="predicted"/>
<evidence type="ECO:0000313" key="4">
    <source>
        <dbReference type="Proteomes" id="UP000502345"/>
    </source>
</evidence>
<dbReference type="InterPro" id="IPR001466">
    <property type="entry name" value="Beta-lactam-related"/>
</dbReference>
<sequence length="474" mass="49584">MGLWFSVNVSDSRGFRRALLIPLFGALLAGSVVAPAGAAPASCENPGTAGEFTQVPAADLGFDAATLQQAVDFGTAKASTSIRILRHGCLAASNADGAADAIPFPLASSSKGVVALAVGRAITLGLLGLDDRVGEHIGGIDQEHADITVRQLLTQSSGLDFSWGADIAGYYTDAVQQTLHLPFVAEPGTKFAYGQTTVTVLTRIVQNAAGRDFQDFVQQELFGPLGIPRDHWVWVRDRSGDTIGAGGLAIRPGDMARLGQLMVQRGAWRDQTLIDSAYLDELSAPSPSNGGYGFLTWVNAGEDFHSVNAPVSKYVSHPVWQNAPRVLYGFVGMLGQLIIVVPSRDLVIVRDGLTSYFDPADPSAGLTGESNPDLQEFLRLVVASIVDVPPPPYVGTPVHGSGGPLIDDPSQLVGFANPELIFDTMVGTGRAGTPGCNIVICNNELLPFSVADLLGDAAAQIGNAAGASIRDAGR</sequence>
<dbReference type="AlphaFoldDB" id="A0A6G9D1F2"/>
<feature type="signal peptide" evidence="1">
    <location>
        <begin position="1"/>
        <end position="38"/>
    </location>
</feature>
<name>A0A6G9D1F2_RHOER</name>
<dbReference type="PANTHER" id="PTHR43283">
    <property type="entry name" value="BETA-LACTAMASE-RELATED"/>
    <property type="match status" value="1"/>
</dbReference>
<dbReference type="EMBL" id="CP050124">
    <property type="protein sequence ID" value="QIP43009.1"/>
    <property type="molecule type" value="Genomic_DNA"/>
</dbReference>
<dbReference type="Pfam" id="PF00144">
    <property type="entry name" value="Beta-lactamase"/>
    <property type="match status" value="1"/>
</dbReference>
<dbReference type="SUPFAM" id="SSF56601">
    <property type="entry name" value="beta-lactamase/transpeptidase-like"/>
    <property type="match status" value="1"/>
</dbReference>
<accession>A0A6G9D1F2</accession>
<dbReference type="InterPro" id="IPR012338">
    <property type="entry name" value="Beta-lactam/transpept-like"/>
</dbReference>
<dbReference type="Proteomes" id="UP000502345">
    <property type="component" value="Chromosome"/>
</dbReference>
<dbReference type="Gene3D" id="3.40.710.10">
    <property type="entry name" value="DD-peptidase/beta-lactamase superfamily"/>
    <property type="match status" value="1"/>
</dbReference>
<gene>
    <name evidence="3" type="ORF">G9444_5766</name>
</gene>